<reference evidence="2" key="2">
    <citation type="submission" date="2023-01" db="EMBL/GenBank/DDBJ databases">
        <title>Draft genome sequence of Algimonas ampicilliniresistens strain NBRC 108219.</title>
        <authorList>
            <person name="Sun Q."/>
            <person name="Mori K."/>
        </authorList>
    </citation>
    <scope>NUCLEOTIDE SEQUENCE</scope>
    <source>
        <strain evidence="2">NBRC 108219</strain>
    </source>
</reference>
<gene>
    <name evidence="2" type="ORF">GCM10007853_18350</name>
</gene>
<dbReference type="Pfam" id="PF12697">
    <property type="entry name" value="Abhydrolase_6"/>
    <property type="match status" value="1"/>
</dbReference>
<dbReference type="Gene3D" id="3.40.50.1820">
    <property type="entry name" value="alpha/beta hydrolase"/>
    <property type="match status" value="1"/>
</dbReference>
<feature type="domain" description="AB hydrolase-1" evidence="1">
    <location>
        <begin position="27"/>
        <end position="277"/>
    </location>
</feature>
<dbReference type="PANTHER" id="PTHR43798:SF33">
    <property type="entry name" value="HYDROLASE, PUTATIVE (AFU_ORTHOLOGUE AFUA_2G14860)-RELATED"/>
    <property type="match status" value="1"/>
</dbReference>
<dbReference type="SUPFAM" id="SSF53474">
    <property type="entry name" value="alpha/beta-Hydrolases"/>
    <property type="match status" value="1"/>
</dbReference>
<protein>
    <submittedName>
        <fullName evidence="2">Alpha/beta hydrolase</fullName>
    </submittedName>
</protein>
<evidence type="ECO:0000313" key="2">
    <source>
        <dbReference type="EMBL" id="GLQ23961.1"/>
    </source>
</evidence>
<dbReference type="InterPro" id="IPR029058">
    <property type="entry name" value="AB_hydrolase_fold"/>
</dbReference>
<keyword evidence="2" id="KW-0378">Hydrolase</keyword>
<dbReference type="EMBL" id="BSNK01000002">
    <property type="protein sequence ID" value="GLQ23961.1"/>
    <property type="molecule type" value="Genomic_DNA"/>
</dbReference>
<name>A0ABQ5VBK5_9PROT</name>
<dbReference type="InterPro" id="IPR000073">
    <property type="entry name" value="AB_hydrolase_1"/>
</dbReference>
<dbReference type="Proteomes" id="UP001161391">
    <property type="component" value="Unassembled WGS sequence"/>
</dbReference>
<keyword evidence="3" id="KW-1185">Reference proteome</keyword>
<evidence type="ECO:0000313" key="3">
    <source>
        <dbReference type="Proteomes" id="UP001161391"/>
    </source>
</evidence>
<dbReference type="PANTHER" id="PTHR43798">
    <property type="entry name" value="MONOACYLGLYCEROL LIPASE"/>
    <property type="match status" value="1"/>
</dbReference>
<proteinExistence type="predicted"/>
<evidence type="ECO:0000259" key="1">
    <source>
        <dbReference type="Pfam" id="PF12697"/>
    </source>
</evidence>
<dbReference type="GO" id="GO:0016787">
    <property type="term" value="F:hydrolase activity"/>
    <property type="evidence" value="ECO:0007669"/>
    <property type="project" value="UniProtKB-KW"/>
</dbReference>
<dbReference type="RefSeq" id="WP_284389907.1">
    <property type="nucleotide sequence ID" value="NZ_BSNK01000002.1"/>
</dbReference>
<comment type="caution">
    <text evidence="2">The sequence shown here is derived from an EMBL/GenBank/DDBJ whole genome shotgun (WGS) entry which is preliminary data.</text>
</comment>
<sequence>MQRTFFDLPNGRLSALRFGDPGTPLRLVFCHANGFNAQSYRAILDPLNVHAIALDLRGHGLTTLPTDPARLANWQIFADDIKEFFAAHVSAPTVVAGHSYGAVSAILALPNIRDKVSGYVGFDPVLVPAPFRILARAAFWRAHTKRRLPIARKAGQRKAVFDSLEEAFSRYQGRGAFRGVSDPTLRDYLEGGLIETDEGQVRLACDPSWEQAIYTAQGHNAFHNIPQLPDNSKLVFAGGYGRVSTASLRRAVQRLQPRLSVEFGEDLTHLFPLQQPEFATDVLRDVLSRTEPEQGS</sequence>
<organism evidence="2 3">
    <name type="scientific">Algimonas ampicilliniresistens</name>
    <dbReference type="NCBI Taxonomy" id="1298735"/>
    <lineage>
        <taxon>Bacteria</taxon>
        <taxon>Pseudomonadati</taxon>
        <taxon>Pseudomonadota</taxon>
        <taxon>Alphaproteobacteria</taxon>
        <taxon>Maricaulales</taxon>
        <taxon>Robiginitomaculaceae</taxon>
        <taxon>Algimonas</taxon>
    </lineage>
</organism>
<dbReference type="InterPro" id="IPR050266">
    <property type="entry name" value="AB_hydrolase_sf"/>
</dbReference>
<accession>A0ABQ5VBK5</accession>
<reference evidence="2" key="1">
    <citation type="journal article" date="2014" name="Int. J. Syst. Evol. Microbiol.">
        <title>Complete genome of a new Firmicutes species belonging to the dominant human colonic microbiota ('Ruminococcus bicirculans') reveals two chromosomes and a selective capacity to utilize plant glucans.</title>
        <authorList>
            <consortium name="NISC Comparative Sequencing Program"/>
            <person name="Wegmann U."/>
            <person name="Louis P."/>
            <person name="Goesmann A."/>
            <person name="Henrissat B."/>
            <person name="Duncan S.H."/>
            <person name="Flint H.J."/>
        </authorList>
    </citation>
    <scope>NUCLEOTIDE SEQUENCE</scope>
    <source>
        <strain evidence="2">NBRC 108219</strain>
    </source>
</reference>